<dbReference type="InterPro" id="IPR015421">
    <property type="entry name" value="PyrdxlP-dep_Trfase_major"/>
</dbReference>
<evidence type="ECO:0000256" key="3">
    <source>
        <dbReference type="ARBA" id="ARBA00012239"/>
    </source>
</evidence>
<dbReference type="Pfam" id="PF00266">
    <property type="entry name" value="Aminotran_5"/>
    <property type="match status" value="1"/>
</dbReference>
<keyword evidence="4 12" id="KW-0808">Transferase</keyword>
<comment type="cofactor">
    <cofactor evidence="1 10">
        <name>pyridoxal 5'-phosphate</name>
        <dbReference type="ChEBI" id="CHEBI:597326"/>
    </cofactor>
</comment>
<dbReference type="InterPro" id="IPR016454">
    <property type="entry name" value="Cysteine_dSase"/>
</dbReference>
<evidence type="ECO:0000256" key="2">
    <source>
        <dbReference type="ARBA" id="ARBA00006490"/>
    </source>
</evidence>
<evidence type="ECO:0000256" key="7">
    <source>
        <dbReference type="ARBA" id="ARBA00023004"/>
    </source>
</evidence>
<dbReference type="PANTHER" id="PTHR11601">
    <property type="entry name" value="CYSTEINE DESULFURYLASE FAMILY MEMBER"/>
    <property type="match status" value="1"/>
</dbReference>
<gene>
    <name evidence="12" type="ORF">EV03_2134</name>
</gene>
<dbReference type="PIRSF" id="PIRSF005572">
    <property type="entry name" value="NifS"/>
    <property type="match status" value="1"/>
</dbReference>
<dbReference type="GO" id="GO:0031071">
    <property type="term" value="F:cysteine desulfurase activity"/>
    <property type="evidence" value="ECO:0007669"/>
    <property type="project" value="UniProtKB-EC"/>
</dbReference>
<name>A0A0A2C2I8_PROMR</name>
<evidence type="ECO:0000256" key="1">
    <source>
        <dbReference type="ARBA" id="ARBA00001933"/>
    </source>
</evidence>
<organism evidence="12 13">
    <name type="scientific">Prochlorococcus marinus str. PAC1</name>
    <dbReference type="NCBI Taxonomy" id="59924"/>
    <lineage>
        <taxon>Bacteria</taxon>
        <taxon>Bacillati</taxon>
        <taxon>Cyanobacteriota</taxon>
        <taxon>Cyanophyceae</taxon>
        <taxon>Synechococcales</taxon>
        <taxon>Prochlorococcaceae</taxon>
        <taxon>Prochlorococcus</taxon>
    </lineage>
</organism>
<dbReference type="InterPro" id="IPR000192">
    <property type="entry name" value="Aminotrans_V_dom"/>
</dbReference>
<comment type="catalytic activity">
    <reaction evidence="9">
        <text>(sulfur carrier)-H + L-cysteine = (sulfur carrier)-SH + L-alanine</text>
        <dbReference type="Rhea" id="RHEA:43892"/>
        <dbReference type="Rhea" id="RHEA-COMP:14737"/>
        <dbReference type="Rhea" id="RHEA-COMP:14739"/>
        <dbReference type="ChEBI" id="CHEBI:29917"/>
        <dbReference type="ChEBI" id="CHEBI:35235"/>
        <dbReference type="ChEBI" id="CHEBI:57972"/>
        <dbReference type="ChEBI" id="CHEBI:64428"/>
        <dbReference type="EC" id="2.8.1.7"/>
    </reaction>
</comment>
<evidence type="ECO:0000313" key="12">
    <source>
        <dbReference type="EMBL" id="KGG19747.1"/>
    </source>
</evidence>
<evidence type="ECO:0000256" key="5">
    <source>
        <dbReference type="ARBA" id="ARBA00022723"/>
    </source>
</evidence>
<evidence type="ECO:0000259" key="11">
    <source>
        <dbReference type="Pfam" id="PF00266"/>
    </source>
</evidence>
<dbReference type="RefSeq" id="WP_036907563.1">
    <property type="nucleotide sequence ID" value="NZ_CP138967.1"/>
</dbReference>
<reference evidence="13" key="1">
    <citation type="journal article" date="2014" name="Sci. Data">
        <title>Genomes of diverse isolates of the marine cyanobacterium Prochlorococcus.</title>
        <authorList>
            <person name="Biller S."/>
            <person name="Berube P."/>
            <person name="Thompson J."/>
            <person name="Kelly L."/>
            <person name="Roggensack S."/>
            <person name="Awad L."/>
            <person name="Roache-Johnson K."/>
            <person name="Ding H."/>
            <person name="Giovannoni S.J."/>
            <person name="Moore L.R."/>
            <person name="Chisholm S.W."/>
        </authorList>
    </citation>
    <scope>NUCLEOTIDE SEQUENCE [LARGE SCALE GENOMIC DNA]</scope>
    <source>
        <strain evidence="13">PAC1</strain>
    </source>
</reference>
<sequence>MKDIYLDASATTPPHLDVITKLKDIQSECWGNPSSIHKVGVIAREILERSRLSIANKLKASSDELFFTSGATESNYLALKAVSNHLDKGRIVISSVEHPSINLIANQLRNEGWDIKYWPVDSYGIIDLDLLEEVLSPPTKLVSIIWGQSEIGSIQPINLIGMECKKRNILFHTDATQVLPCGLIDWSNLNVDMLSASAHKLQGPKGIGLLMLRKGIQDLLMKNPSYGFKNGSIRSGTESVPLIAGFSTAIDLLNEYIEVKDNQTLFPVNNVSKMTSRLKKNLINNKHLTFIGPDIERLPNNLSFLCHTELMSPIKGREIVRLLSKHGVYISSGSACSSSIQGPNPIMVAINVDKTFQESGLRITIGPWISNDDITSVSNIIFESLQTLELKKQ</sequence>
<keyword evidence="7" id="KW-0408">Iron</keyword>
<dbReference type="InterPro" id="IPR020578">
    <property type="entry name" value="Aminotrans_V_PyrdxlP_BS"/>
</dbReference>
<dbReference type="SUPFAM" id="SSF53383">
    <property type="entry name" value="PLP-dependent transferases"/>
    <property type="match status" value="1"/>
</dbReference>
<dbReference type="EC" id="2.8.1.7" evidence="3"/>
<protein>
    <recommendedName>
        <fullName evidence="3">cysteine desulfurase</fullName>
        <ecNumber evidence="3">2.8.1.7</ecNumber>
    </recommendedName>
</protein>
<dbReference type="GO" id="GO:0046872">
    <property type="term" value="F:metal ion binding"/>
    <property type="evidence" value="ECO:0007669"/>
    <property type="project" value="UniProtKB-KW"/>
</dbReference>
<dbReference type="Proteomes" id="UP000030392">
    <property type="component" value="Unassembled WGS sequence"/>
</dbReference>
<comment type="caution">
    <text evidence="12">The sequence shown here is derived from an EMBL/GenBank/DDBJ whole genome shotgun (WGS) entry which is preliminary data.</text>
</comment>
<keyword evidence="5" id="KW-0479">Metal-binding</keyword>
<dbReference type="PROSITE" id="PS00595">
    <property type="entry name" value="AA_TRANSFER_CLASS_5"/>
    <property type="match status" value="1"/>
</dbReference>
<dbReference type="AlphaFoldDB" id="A0A0A2C2I8"/>
<proteinExistence type="inferred from homology"/>
<feature type="domain" description="Aminotransferase class V" evidence="11">
    <location>
        <begin position="4"/>
        <end position="375"/>
    </location>
</feature>
<dbReference type="GO" id="GO:0051536">
    <property type="term" value="F:iron-sulfur cluster binding"/>
    <property type="evidence" value="ECO:0007669"/>
    <property type="project" value="UniProtKB-KW"/>
</dbReference>
<dbReference type="PANTHER" id="PTHR11601:SF34">
    <property type="entry name" value="CYSTEINE DESULFURASE"/>
    <property type="match status" value="1"/>
</dbReference>
<accession>A0A0A2C2I8</accession>
<evidence type="ECO:0000313" key="13">
    <source>
        <dbReference type="Proteomes" id="UP000030392"/>
    </source>
</evidence>
<evidence type="ECO:0000256" key="8">
    <source>
        <dbReference type="ARBA" id="ARBA00023014"/>
    </source>
</evidence>
<keyword evidence="8" id="KW-0411">Iron-sulfur</keyword>
<comment type="similarity">
    <text evidence="2">Belongs to the class-V pyridoxal-phosphate-dependent aminotransferase family. NifS/IscS subfamily.</text>
</comment>
<evidence type="ECO:0000256" key="9">
    <source>
        <dbReference type="ARBA" id="ARBA00050776"/>
    </source>
</evidence>
<dbReference type="EMBL" id="JNAX01000015">
    <property type="protein sequence ID" value="KGG19747.1"/>
    <property type="molecule type" value="Genomic_DNA"/>
</dbReference>
<evidence type="ECO:0000256" key="6">
    <source>
        <dbReference type="ARBA" id="ARBA00022898"/>
    </source>
</evidence>
<evidence type="ECO:0000256" key="4">
    <source>
        <dbReference type="ARBA" id="ARBA00022679"/>
    </source>
</evidence>
<dbReference type="Gene3D" id="3.90.1150.10">
    <property type="entry name" value="Aspartate Aminotransferase, domain 1"/>
    <property type="match status" value="1"/>
</dbReference>
<keyword evidence="6" id="KW-0663">Pyridoxal phosphate</keyword>
<evidence type="ECO:0000256" key="10">
    <source>
        <dbReference type="RuleBase" id="RU004504"/>
    </source>
</evidence>
<dbReference type="InterPro" id="IPR015424">
    <property type="entry name" value="PyrdxlP-dep_Trfase"/>
</dbReference>
<dbReference type="Gene3D" id="3.40.640.10">
    <property type="entry name" value="Type I PLP-dependent aspartate aminotransferase-like (Major domain)"/>
    <property type="match status" value="1"/>
</dbReference>
<dbReference type="InterPro" id="IPR015422">
    <property type="entry name" value="PyrdxlP-dep_Trfase_small"/>
</dbReference>